<dbReference type="RefSeq" id="YP_010092231.1">
    <property type="nucleotide sequence ID" value="NC_055728.1"/>
</dbReference>
<accession>A0A1Z1LZ01</accession>
<protein>
    <submittedName>
        <fullName evidence="1">Uncharacterized protein</fullName>
    </submittedName>
</protein>
<dbReference type="KEGG" id="vg:65109794"/>
<keyword evidence="2" id="KW-1185">Reference proteome</keyword>
<reference evidence="1 2" key="1">
    <citation type="submission" date="2017-05" db="EMBL/GenBank/DDBJ databases">
        <title>Environmental T4-family bacteriophages evolve to escape abortive infection via multiple routes in a bacterial host employing #altruistic suicide# through Type III toxin-antitoxin systems.</title>
        <authorList>
            <person name="Chen B."/>
            <person name="Akusobi C."/>
            <person name="Fang X."/>
            <person name="Salmond G.P.C."/>
        </authorList>
    </citation>
    <scope>NUCLEOTIDE SEQUENCE [LARGE SCALE GENOMIC DNA]</scope>
</reference>
<sequence length="100" mass="11779">MAKVKRKEYLNVSERMMLELIACYYKEMGVMPTDSQIKRICTLGRDKAISMIYSDVHQRIQSDQHLYNVANHPDFGVGLKDTIKEIESNVQDFWLRRKNP</sequence>
<dbReference type="EMBL" id="MF036692">
    <property type="protein sequence ID" value="ARW58053.1"/>
    <property type="molecule type" value="Genomic_DNA"/>
</dbReference>
<dbReference type="GeneID" id="65109794"/>
<evidence type="ECO:0000313" key="1">
    <source>
        <dbReference type="EMBL" id="ARW58053.1"/>
    </source>
</evidence>
<dbReference type="Proteomes" id="UP000225074">
    <property type="component" value="Genome"/>
</dbReference>
<proteinExistence type="predicted"/>
<organism evidence="1 2">
    <name type="scientific">Serratia phage X20</name>
    <dbReference type="NCBI Taxonomy" id="2006942"/>
    <lineage>
        <taxon>Viruses</taxon>
        <taxon>Duplodnaviria</taxon>
        <taxon>Heunggongvirae</taxon>
        <taxon>Uroviricota</taxon>
        <taxon>Caudoviricetes</taxon>
        <taxon>Pantevenvirales</taxon>
        <taxon>Straboviridae</taxon>
        <taxon>Tevenvirinae</taxon>
        <taxon>Winklervirus</taxon>
        <taxon>Winklervirus xtwenty</taxon>
    </lineage>
</organism>
<evidence type="ECO:0000313" key="2">
    <source>
        <dbReference type="Proteomes" id="UP000225074"/>
    </source>
</evidence>
<name>A0A1Z1LZ01_9CAUD</name>